<organism evidence="2 3">
    <name type="scientific">Rhodopirellula baltica WH47</name>
    <dbReference type="NCBI Taxonomy" id="991778"/>
    <lineage>
        <taxon>Bacteria</taxon>
        <taxon>Pseudomonadati</taxon>
        <taxon>Planctomycetota</taxon>
        <taxon>Planctomycetia</taxon>
        <taxon>Pirellulales</taxon>
        <taxon>Pirellulaceae</taxon>
        <taxon>Rhodopirellula</taxon>
    </lineage>
</organism>
<proteinExistence type="predicted"/>
<evidence type="ECO:0000256" key="1">
    <source>
        <dbReference type="SAM" id="MobiDB-lite"/>
    </source>
</evidence>
<gene>
    <name evidence="2" type="ORF">RBWH47_03605</name>
</gene>
<feature type="region of interest" description="Disordered" evidence="1">
    <location>
        <begin position="1"/>
        <end position="42"/>
    </location>
</feature>
<dbReference type="Proteomes" id="UP000006222">
    <property type="component" value="Unassembled WGS sequence"/>
</dbReference>
<name>F2AXX1_RHOBT</name>
<dbReference type="AlphaFoldDB" id="F2AXX1"/>
<feature type="compositionally biased region" description="Polar residues" evidence="1">
    <location>
        <begin position="1"/>
        <end position="29"/>
    </location>
</feature>
<sequence length="42" mass="4844">MSERPSSTYRNQPRSEPKTQIISQSQLQSRFLPAKARSRKPA</sequence>
<reference evidence="2 3" key="1">
    <citation type="journal article" date="2013" name="Mar. Genomics">
        <title>Expression of sulfatases in Rhodopirellula baltica and the diversity of sulfatases in the genus Rhodopirellula.</title>
        <authorList>
            <person name="Wegner C.E."/>
            <person name="Richter-Heitmann T."/>
            <person name="Klindworth A."/>
            <person name="Klockow C."/>
            <person name="Richter M."/>
            <person name="Achstetter T."/>
            <person name="Glockner F.O."/>
            <person name="Harder J."/>
        </authorList>
    </citation>
    <scope>NUCLEOTIDE SEQUENCE [LARGE SCALE GENOMIC DNA]</scope>
    <source>
        <strain evidence="2 3">WH47</strain>
    </source>
</reference>
<evidence type="ECO:0000313" key="3">
    <source>
        <dbReference type="Proteomes" id="UP000006222"/>
    </source>
</evidence>
<comment type="caution">
    <text evidence="2">The sequence shown here is derived from an EMBL/GenBank/DDBJ whole genome shotgun (WGS) entry which is preliminary data.</text>
</comment>
<protein>
    <submittedName>
        <fullName evidence="2">Uncharacterized protein</fullName>
    </submittedName>
</protein>
<accession>F2AXX1</accession>
<dbReference type="EMBL" id="AFAR01000228">
    <property type="protein sequence ID" value="EGF25476.1"/>
    <property type="molecule type" value="Genomic_DNA"/>
</dbReference>
<evidence type="ECO:0000313" key="2">
    <source>
        <dbReference type="EMBL" id="EGF25476.1"/>
    </source>
</evidence>